<dbReference type="InParanoid" id="A0A0G4FG57"/>
<sequence length="138" mass="15735">MADMWPREKYLIWFRWSDSSLSTNCVLRGLKTVADLKGVLVKEHAHLYKITSEIVLFGRAGEPSTDADDHKTLDEFFGELGRTEEQPIVMRKPPTVPKLSTKLPVTPPEVTVIGTVEEQWKRRQQAKDPIPAAFFVQD</sequence>
<organism evidence="1 2">
    <name type="scientific">Vitrella brassicaformis (strain CCMP3155)</name>
    <dbReference type="NCBI Taxonomy" id="1169540"/>
    <lineage>
        <taxon>Eukaryota</taxon>
        <taxon>Sar</taxon>
        <taxon>Alveolata</taxon>
        <taxon>Colpodellida</taxon>
        <taxon>Vitrellaceae</taxon>
        <taxon>Vitrella</taxon>
    </lineage>
</organism>
<accession>A0A0G4FG57</accession>
<reference evidence="1 2" key="1">
    <citation type="submission" date="2014-11" db="EMBL/GenBank/DDBJ databases">
        <authorList>
            <person name="Zhu J."/>
            <person name="Qi W."/>
            <person name="Song R."/>
        </authorList>
    </citation>
    <scope>NUCLEOTIDE SEQUENCE [LARGE SCALE GENOMIC DNA]</scope>
</reference>
<dbReference type="Proteomes" id="UP000041254">
    <property type="component" value="Unassembled WGS sequence"/>
</dbReference>
<protein>
    <submittedName>
        <fullName evidence="1">Uncharacterized protein</fullName>
    </submittedName>
</protein>
<name>A0A0G4FG57_VITBC</name>
<keyword evidence="2" id="KW-1185">Reference proteome</keyword>
<dbReference type="VEuPathDB" id="CryptoDB:Vbra_9143"/>
<proteinExistence type="predicted"/>
<dbReference type="EMBL" id="CDMY01000431">
    <property type="protein sequence ID" value="CEM12048.1"/>
    <property type="molecule type" value="Genomic_DNA"/>
</dbReference>
<evidence type="ECO:0000313" key="1">
    <source>
        <dbReference type="EMBL" id="CEM12048.1"/>
    </source>
</evidence>
<evidence type="ECO:0000313" key="2">
    <source>
        <dbReference type="Proteomes" id="UP000041254"/>
    </source>
</evidence>
<gene>
    <name evidence="1" type="ORF">Vbra_9143</name>
</gene>
<dbReference type="AlphaFoldDB" id="A0A0G4FG57"/>